<dbReference type="EMBL" id="JAGFPW010000032">
    <property type="protein sequence ID" value="MBO3796748.1"/>
    <property type="molecule type" value="Genomic_DNA"/>
</dbReference>
<organism evidence="1 2">
    <name type="scientific">Bacillus subtilis</name>
    <dbReference type="NCBI Taxonomy" id="1423"/>
    <lineage>
        <taxon>Bacteria</taxon>
        <taxon>Bacillati</taxon>
        <taxon>Bacillota</taxon>
        <taxon>Bacilli</taxon>
        <taxon>Bacillales</taxon>
        <taxon>Bacillaceae</taxon>
        <taxon>Bacillus</taxon>
    </lineage>
</organism>
<protein>
    <submittedName>
        <fullName evidence="1">Uncharacterized protein</fullName>
    </submittedName>
</protein>
<proteinExistence type="predicted"/>
<dbReference type="RefSeq" id="WP_208556865.1">
    <property type="nucleotide sequence ID" value="NZ_JAGFPW010000032.1"/>
</dbReference>
<dbReference type="Proteomes" id="UP000665181">
    <property type="component" value="Unassembled WGS sequence"/>
</dbReference>
<gene>
    <name evidence="1" type="ORF">J5227_21155</name>
</gene>
<comment type="caution">
    <text evidence="1">The sequence shown here is derived from an EMBL/GenBank/DDBJ whole genome shotgun (WGS) entry which is preliminary data.</text>
</comment>
<name>A0A8I1WK61_BACIU</name>
<dbReference type="AlphaFoldDB" id="A0A8I1WK61"/>
<sequence length="159" mass="18501">MAMKGKCLSSDITPLDKGREYFLFPLGDSHYYASKFDSINAHCGAFEKKHFQVIDAGLGEEPPAGNYDHLDPSKVYRAELIWMKTAYALLDPLGTYYITPRAPRMTHCNYYYDRELTRFGGIFPLHWFINFQEVNETPVDEIEKKKELPADEWQQMSLF</sequence>
<accession>A0A8I1WK61</accession>
<evidence type="ECO:0000313" key="2">
    <source>
        <dbReference type="Proteomes" id="UP000665181"/>
    </source>
</evidence>
<evidence type="ECO:0000313" key="1">
    <source>
        <dbReference type="EMBL" id="MBO3796748.1"/>
    </source>
</evidence>
<reference evidence="1" key="1">
    <citation type="submission" date="2021-03" db="EMBL/GenBank/DDBJ databases">
        <title>Isolation of Bacillus subtilis from fermented food sample.</title>
        <authorList>
            <person name="Lakshmanan V."/>
            <person name="Athira K."/>
            <person name="Rajagopal K."/>
        </authorList>
    </citation>
    <scope>NUCLEOTIDE SEQUENCE</scope>
    <source>
        <strain evidence="1">S1</strain>
    </source>
</reference>